<reference evidence="2 3" key="1">
    <citation type="submission" date="2024-09" db="EMBL/GenBank/DDBJ databases">
        <title>T2T genomes of carrot and Alternaria dauci and their utility for understanding host-pathogen interaction during carrot leaf blight disease.</title>
        <authorList>
            <person name="Liu W."/>
            <person name="Xu S."/>
            <person name="Ou C."/>
            <person name="Liu X."/>
            <person name="Zhuang F."/>
            <person name="Deng X.W."/>
        </authorList>
    </citation>
    <scope>NUCLEOTIDE SEQUENCE [LARGE SCALE GENOMIC DNA]</scope>
    <source>
        <strain evidence="2 3">A2016</strain>
    </source>
</reference>
<evidence type="ECO:0000313" key="3">
    <source>
        <dbReference type="Proteomes" id="UP001578633"/>
    </source>
</evidence>
<evidence type="ECO:0000256" key="1">
    <source>
        <dbReference type="SAM" id="MobiDB-lite"/>
    </source>
</evidence>
<dbReference type="GeneID" id="96081114"/>
<feature type="region of interest" description="Disordered" evidence="1">
    <location>
        <begin position="76"/>
        <end position="101"/>
    </location>
</feature>
<gene>
    <name evidence="2" type="ORF">ACET3X_000792</name>
</gene>
<evidence type="ECO:0000313" key="2">
    <source>
        <dbReference type="EMBL" id="KAL1800450.1"/>
    </source>
</evidence>
<keyword evidence="3" id="KW-1185">Reference proteome</keyword>
<dbReference type="RefSeq" id="XP_069311034.1">
    <property type="nucleotide sequence ID" value="XM_069448126.1"/>
</dbReference>
<accession>A0ABR3UWG8</accession>
<name>A0ABR3UWG8_9PLEO</name>
<dbReference type="Proteomes" id="UP001578633">
    <property type="component" value="Chromosome 1"/>
</dbReference>
<comment type="caution">
    <text evidence="2">The sequence shown here is derived from an EMBL/GenBank/DDBJ whole genome shotgun (WGS) entry which is preliminary data.</text>
</comment>
<feature type="region of interest" description="Disordered" evidence="1">
    <location>
        <begin position="1"/>
        <end position="21"/>
    </location>
</feature>
<sequence>MKAWTTTRSAKRNTAAKSSHTKLELAVSLLTPTTRPTFGFHCCLPQHGCAPMMRNAQRCRSSDIIVALSRWQGLRGLRQDPKGKHSNETSHHPASSSAVER</sequence>
<protein>
    <submittedName>
        <fullName evidence="2">Uncharacterized protein</fullName>
    </submittedName>
</protein>
<proteinExistence type="predicted"/>
<dbReference type="EMBL" id="JBHGVX010000001">
    <property type="protein sequence ID" value="KAL1800450.1"/>
    <property type="molecule type" value="Genomic_DNA"/>
</dbReference>
<feature type="compositionally biased region" description="Polar residues" evidence="1">
    <location>
        <begin position="92"/>
        <end position="101"/>
    </location>
</feature>
<organism evidence="2 3">
    <name type="scientific">Alternaria dauci</name>
    <dbReference type="NCBI Taxonomy" id="48095"/>
    <lineage>
        <taxon>Eukaryota</taxon>
        <taxon>Fungi</taxon>
        <taxon>Dikarya</taxon>
        <taxon>Ascomycota</taxon>
        <taxon>Pezizomycotina</taxon>
        <taxon>Dothideomycetes</taxon>
        <taxon>Pleosporomycetidae</taxon>
        <taxon>Pleosporales</taxon>
        <taxon>Pleosporineae</taxon>
        <taxon>Pleosporaceae</taxon>
        <taxon>Alternaria</taxon>
        <taxon>Alternaria sect. Porri</taxon>
    </lineage>
</organism>
<feature type="compositionally biased region" description="Basic and acidic residues" evidence="1">
    <location>
        <begin position="77"/>
        <end position="91"/>
    </location>
</feature>